<evidence type="ECO:0000313" key="2">
    <source>
        <dbReference type="Proteomes" id="UP000595437"/>
    </source>
</evidence>
<dbReference type="EMBL" id="CP045905">
    <property type="protein sequence ID" value="QQP36486.1"/>
    <property type="molecule type" value="Genomic_DNA"/>
</dbReference>
<protein>
    <submittedName>
        <fullName evidence="1">Uncharacterized protein</fullName>
    </submittedName>
</protein>
<sequence>MPACLGIYDVDNSGYADDTCIWAVANDLTTIGRLLTETSRSVLSFCDGEWSQNERLQDAAPHWWYCQGF</sequence>
<evidence type="ECO:0000313" key="1">
    <source>
        <dbReference type="EMBL" id="QQP36486.1"/>
    </source>
</evidence>
<reference evidence="2" key="1">
    <citation type="submission" date="2021-01" db="EMBL/GenBank/DDBJ databases">
        <title>Caligus Genome Assembly.</title>
        <authorList>
            <person name="Gallardo-Escarate C."/>
        </authorList>
    </citation>
    <scope>NUCLEOTIDE SEQUENCE [LARGE SCALE GENOMIC DNA]</scope>
</reference>
<proteinExistence type="predicted"/>
<keyword evidence="2" id="KW-1185">Reference proteome</keyword>
<name>A0A7T8GS29_CALRO</name>
<dbReference type="AlphaFoldDB" id="A0A7T8GS29"/>
<organism evidence="1 2">
    <name type="scientific">Caligus rogercresseyi</name>
    <name type="common">Sea louse</name>
    <dbReference type="NCBI Taxonomy" id="217165"/>
    <lineage>
        <taxon>Eukaryota</taxon>
        <taxon>Metazoa</taxon>
        <taxon>Ecdysozoa</taxon>
        <taxon>Arthropoda</taxon>
        <taxon>Crustacea</taxon>
        <taxon>Multicrustacea</taxon>
        <taxon>Hexanauplia</taxon>
        <taxon>Copepoda</taxon>
        <taxon>Siphonostomatoida</taxon>
        <taxon>Caligidae</taxon>
        <taxon>Caligus</taxon>
    </lineage>
</organism>
<dbReference type="Proteomes" id="UP000595437">
    <property type="component" value="Chromosome 16"/>
</dbReference>
<accession>A0A7T8GS29</accession>
<gene>
    <name evidence="1" type="ORF">FKW44_021613</name>
</gene>